<dbReference type="EMBL" id="FNNE01000011">
    <property type="protein sequence ID" value="SDX60110.1"/>
    <property type="molecule type" value="Genomic_DNA"/>
</dbReference>
<feature type="domain" description="HTH crp-type" evidence="5">
    <location>
        <begin position="161"/>
        <end position="234"/>
    </location>
</feature>
<dbReference type="InterPro" id="IPR014710">
    <property type="entry name" value="RmlC-like_jellyroll"/>
</dbReference>
<dbReference type="InterPro" id="IPR036390">
    <property type="entry name" value="WH_DNA-bd_sf"/>
</dbReference>
<reference evidence="6 7" key="1">
    <citation type="submission" date="2016-10" db="EMBL/GenBank/DDBJ databases">
        <authorList>
            <person name="de Groot N.N."/>
        </authorList>
    </citation>
    <scope>NUCLEOTIDE SEQUENCE [LARGE SCALE GENOMIC DNA]</scope>
    <source>
        <strain evidence="6 7">CGMCC 1.7059</strain>
    </source>
</reference>
<keyword evidence="7" id="KW-1185">Reference proteome</keyword>
<evidence type="ECO:0000259" key="4">
    <source>
        <dbReference type="PROSITE" id="PS50042"/>
    </source>
</evidence>
<dbReference type="GO" id="GO:0003677">
    <property type="term" value="F:DNA binding"/>
    <property type="evidence" value="ECO:0007669"/>
    <property type="project" value="UniProtKB-KW"/>
</dbReference>
<dbReference type="InterPro" id="IPR012318">
    <property type="entry name" value="HTH_CRP"/>
</dbReference>
<evidence type="ECO:0000256" key="1">
    <source>
        <dbReference type="ARBA" id="ARBA00023015"/>
    </source>
</evidence>
<organism evidence="6 7">
    <name type="scientific">Marinobacter mobilis</name>
    <dbReference type="NCBI Taxonomy" id="488533"/>
    <lineage>
        <taxon>Bacteria</taxon>
        <taxon>Pseudomonadati</taxon>
        <taxon>Pseudomonadota</taxon>
        <taxon>Gammaproteobacteria</taxon>
        <taxon>Pseudomonadales</taxon>
        <taxon>Marinobacteraceae</taxon>
        <taxon>Marinobacter</taxon>
    </lineage>
</organism>
<dbReference type="NCBIfam" id="NF008365">
    <property type="entry name" value="PRK11161.1"/>
    <property type="match status" value="1"/>
</dbReference>
<dbReference type="InterPro" id="IPR018335">
    <property type="entry name" value="Tscrpt_reg_HTH_Crp-type_CS"/>
</dbReference>
<evidence type="ECO:0000256" key="2">
    <source>
        <dbReference type="ARBA" id="ARBA00023125"/>
    </source>
</evidence>
<sequence>MAQSIKIGKSSSLKASCQQCSLSNLCLPLAVSEDDLARLEDVIQQGHIFNRGDYVFEQSTPFRSCFAVRSGAVKTSIVTENGDEQVTGFFLPGELVGLDSMSSANYACSAKALERTSVCELPVEHLDDLTHKLPGLQHHFFHLMSQEIQNSHQLALMLSKRTAEERIASLLLSLSSRFARRKLSATQFNLPMARNDIANFLGLAVETVSRVFTRFQNQGLIRARGREVELLDIEALQGISQEAEDQPACQRKS</sequence>
<evidence type="ECO:0000313" key="7">
    <source>
        <dbReference type="Proteomes" id="UP000199675"/>
    </source>
</evidence>
<dbReference type="Proteomes" id="UP000199675">
    <property type="component" value="Unassembled WGS sequence"/>
</dbReference>
<dbReference type="Gene3D" id="1.10.10.10">
    <property type="entry name" value="Winged helix-like DNA-binding domain superfamily/Winged helix DNA-binding domain"/>
    <property type="match status" value="1"/>
</dbReference>
<dbReference type="Pfam" id="PF13545">
    <property type="entry name" value="HTH_Crp_2"/>
    <property type="match status" value="1"/>
</dbReference>
<dbReference type="InterPro" id="IPR018490">
    <property type="entry name" value="cNMP-bd_dom_sf"/>
</dbReference>
<evidence type="ECO:0000313" key="6">
    <source>
        <dbReference type="EMBL" id="SDX60110.1"/>
    </source>
</evidence>
<dbReference type="Gene3D" id="2.60.120.10">
    <property type="entry name" value="Jelly Rolls"/>
    <property type="match status" value="1"/>
</dbReference>
<dbReference type="PANTHER" id="PTHR24567:SF75">
    <property type="entry name" value="FUMARATE AND NITRATE REDUCTION REGULATORY PROTEIN"/>
    <property type="match status" value="1"/>
</dbReference>
<dbReference type="SMART" id="SM00100">
    <property type="entry name" value="cNMP"/>
    <property type="match status" value="1"/>
</dbReference>
<dbReference type="Pfam" id="PF00027">
    <property type="entry name" value="cNMP_binding"/>
    <property type="match status" value="1"/>
</dbReference>
<dbReference type="SUPFAM" id="SSF51206">
    <property type="entry name" value="cAMP-binding domain-like"/>
    <property type="match status" value="1"/>
</dbReference>
<dbReference type="PROSITE" id="PS51063">
    <property type="entry name" value="HTH_CRP_2"/>
    <property type="match status" value="1"/>
</dbReference>
<dbReference type="STRING" id="488533.SAMN04487960_111101"/>
<accession>A0A1H3D1F4</accession>
<proteinExistence type="predicted"/>
<keyword evidence="3" id="KW-0804">Transcription</keyword>
<dbReference type="PRINTS" id="PR00034">
    <property type="entry name" value="HTHCRP"/>
</dbReference>
<protein>
    <submittedName>
        <fullName evidence="6">CRP/FNR family transcriptional regulator, anaerobic regulatory protein</fullName>
    </submittedName>
</protein>
<dbReference type="SUPFAM" id="SSF46785">
    <property type="entry name" value="Winged helix' DNA-binding domain"/>
    <property type="match status" value="1"/>
</dbReference>
<dbReference type="CDD" id="cd00038">
    <property type="entry name" value="CAP_ED"/>
    <property type="match status" value="1"/>
</dbReference>
<keyword evidence="1" id="KW-0805">Transcription regulation</keyword>
<dbReference type="SMART" id="SM00419">
    <property type="entry name" value="HTH_CRP"/>
    <property type="match status" value="1"/>
</dbReference>
<evidence type="ECO:0000259" key="5">
    <source>
        <dbReference type="PROSITE" id="PS51063"/>
    </source>
</evidence>
<dbReference type="PANTHER" id="PTHR24567">
    <property type="entry name" value="CRP FAMILY TRANSCRIPTIONAL REGULATORY PROTEIN"/>
    <property type="match status" value="1"/>
</dbReference>
<gene>
    <name evidence="6" type="ORF">SAMN04487960_111101</name>
</gene>
<evidence type="ECO:0000256" key="3">
    <source>
        <dbReference type="ARBA" id="ARBA00023163"/>
    </source>
</evidence>
<dbReference type="InterPro" id="IPR000595">
    <property type="entry name" value="cNMP-bd_dom"/>
</dbReference>
<dbReference type="FunFam" id="1.10.10.10:FF:000028">
    <property type="entry name" value="Fumarate/nitrate reduction transcriptional regulator Fnr"/>
    <property type="match status" value="1"/>
</dbReference>
<dbReference type="InterPro" id="IPR036388">
    <property type="entry name" value="WH-like_DNA-bd_sf"/>
</dbReference>
<dbReference type="OrthoDB" id="7643467at2"/>
<dbReference type="RefSeq" id="WP_091816913.1">
    <property type="nucleotide sequence ID" value="NZ_FNNE01000011.1"/>
</dbReference>
<dbReference type="InterPro" id="IPR050397">
    <property type="entry name" value="Env_Response_Regulators"/>
</dbReference>
<name>A0A1H3D1F4_9GAMM</name>
<dbReference type="CDD" id="cd00092">
    <property type="entry name" value="HTH_CRP"/>
    <property type="match status" value="1"/>
</dbReference>
<dbReference type="GO" id="GO:0005829">
    <property type="term" value="C:cytosol"/>
    <property type="evidence" value="ECO:0007669"/>
    <property type="project" value="TreeGrafter"/>
</dbReference>
<dbReference type="PROSITE" id="PS50042">
    <property type="entry name" value="CNMP_BINDING_3"/>
    <property type="match status" value="1"/>
</dbReference>
<keyword evidence="2" id="KW-0238">DNA-binding</keyword>
<dbReference type="AlphaFoldDB" id="A0A1H3D1F4"/>
<dbReference type="PROSITE" id="PS00042">
    <property type="entry name" value="HTH_CRP_1"/>
    <property type="match status" value="1"/>
</dbReference>
<dbReference type="GO" id="GO:0003700">
    <property type="term" value="F:DNA-binding transcription factor activity"/>
    <property type="evidence" value="ECO:0007669"/>
    <property type="project" value="InterPro"/>
</dbReference>
<feature type="domain" description="Cyclic nucleotide-binding" evidence="4">
    <location>
        <begin position="27"/>
        <end position="97"/>
    </location>
</feature>